<gene>
    <name evidence="3" type="ORF">BBD41_18695</name>
</gene>
<feature type="transmembrane region" description="Helical" evidence="1">
    <location>
        <begin position="223"/>
        <end position="243"/>
    </location>
</feature>
<evidence type="ECO:0000313" key="3">
    <source>
        <dbReference type="EMBL" id="ANY74428.1"/>
    </source>
</evidence>
<feature type="domain" description="Nucleoside transporter/FeoB GTPase Gate" evidence="2">
    <location>
        <begin position="44"/>
        <end position="107"/>
    </location>
</feature>
<feature type="transmembrane region" description="Helical" evidence="1">
    <location>
        <begin position="255"/>
        <end position="278"/>
    </location>
</feature>
<feature type="transmembrane region" description="Helical" evidence="1">
    <location>
        <begin position="121"/>
        <end position="142"/>
    </location>
</feature>
<accession>A0A1B2E357</accession>
<feature type="transmembrane region" description="Helical" evidence="1">
    <location>
        <begin position="149"/>
        <end position="168"/>
    </location>
</feature>
<feature type="transmembrane region" description="Helical" evidence="1">
    <location>
        <begin position="329"/>
        <end position="351"/>
    </location>
</feature>
<proteinExistence type="predicted"/>
<dbReference type="InterPro" id="IPR014226">
    <property type="entry name" value="Spore_IM_YlbJ"/>
</dbReference>
<keyword evidence="1" id="KW-1133">Transmembrane helix</keyword>
<organism evidence="3">
    <name type="scientific">Paenibacillus ihbetae</name>
    <dbReference type="NCBI Taxonomy" id="1870820"/>
    <lineage>
        <taxon>Bacteria</taxon>
        <taxon>Bacillati</taxon>
        <taxon>Bacillota</taxon>
        <taxon>Bacilli</taxon>
        <taxon>Bacillales</taxon>
        <taxon>Paenibacillaceae</taxon>
        <taxon>Paenibacillus</taxon>
    </lineage>
</organism>
<name>A0A1B2E357_9BACL</name>
<keyword evidence="1" id="KW-0812">Transmembrane</keyword>
<sequence>MTMKKAGWLLLVTALTSVIVLMAIYPEAALESALRGLSIWWDVLFPSLFPFFVISEILLGFGVVHLIGTLLDPLMRPLFRIPGAGGFVAAMGYVSGYPVGAKLTAKLWEQKMVNREEGERLVAFTTSSDPIFLIGAVSVGFFHDPKIGLILAIAHYGGGFVVGLLMRFHGRRKSADHPGEDTLNIAGGKPGRIKAAFQAMHAARLQDGRDLGTLVSQAIQSSLQLIIVVGGLVVFFSVFLELWTRAGVVTSFTELIKTMLSLIGMPQALSTALVGGIFEVTLGARYAGEAGSFIPLPYKAAAAAFILSWGGLSVHAQIVSILNSTNLRYFPFAVARLIHGIIAATAVILLWETVMGTPMPALMDLSAVSTPALSGYSHIMAGFTVLIGTLIVCILLIRLIRGLHQKIRKIPR</sequence>
<reference evidence="3" key="1">
    <citation type="submission" date="2016-08" db="EMBL/GenBank/DDBJ databases">
        <title>Complete Genome Seqeunce of Paenibacillus sp. nov. IHBB 9852 from high altitute lake of Indian trans-Himalayas.</title>
        <authorList>
            <person name="Kiran S."/>
            <person name="Swarnkar M.K."/>
            <person name="Rana A."/>
            <person name="Tewari R."/>
            <person name="Gulati A."/>
        </authorList>
    </citation>
    <scope>NUCLEOTIDE SEQUENCE [LARGE SCALE GENOMIC DNA]</scope>
    <source>
        <strain evidence="3">IHBB 9852</strain>
    </source>
</reference>
<dbReference type="EMBL" id="CP016809">
    <property type="protein sequence ID" value="ANY74428.1"/>
    <property type="molecule type" value="Genomic_DNA"/>
</dbReference>
<feature type="transmembrane region" description="Helical" evidence="1">
    <location>
        <begin position="48"/>
        <end position="71"/>
    </location>
</feature>
<feature type="transmembrane region" description="Helical" evidence="1">
    <location>
        <begin position="298"/>
        <end position="322"/>
    </location>
</feature>
<dbReference type="KEGG" id="pib:BBD41_18695"/>
<evidence type="ECO:0000256" key="1">
    <source>
        <dbReference type="SAM" id="Phobius"/>
    </source>
</evidence>
<dbReference type="Pfam" id="PF07670">
    <property type="entry name" value="Gate"/>
    <property type="match status" value="1"/>
</dbReference>
<keyword evidence="1" id="KW-0472">Membrane</keyword>
<dbReference type="InterPro" id="IPR011642">
    <property type="entry name" value="Gate_dom"/>
</dbReference>
<protein>
    <submittedName>
        <fullName evidence="3">Sporulation integral membrane protein YlbJ</fullName>
    </submittedName>
</protein>
<evidence type="ECO:0000259" key="2">
    <source>
        <dbReference type="Pfam" id="PF07670"/>
    </source>
</evidence>
<dbReference type="RefSeq" id="WP_099478438.1">
    <property type="nucleotide sequence ID" value="NZ_CP016809.1"/>
</dbReference>
<dbReference type="AlphaFoldDB" id="A0A1B2E357"/>
<dbReference type="NCBIfam" id="TIGR02871">
    <property type="entry name" value="spore_ylbJ"/>
    <property type="match status" value="1"/>
</dbReference>
<feature type="transmembrane region" description="Helical" evidence="1">
    <location>
        <begin position="379"/>
        <end position="400"/>
    </location>
</feature>
<feature type="transmembrane region" description="Helical" evidence="1">
    <location>
        <begin position="78"/>
        <end position="101"/>
    </location>
</feature>